<dbReference type="PANTHER" id="PTHR42912">
    <property type="entry name" value="METHYLTRANSFERASE"/>
    <property type="match status" value="1"/>
</dbReference>
<dbReference type="Gene3D" id="3.40.50.150">
    <property type="entry name" value="Vaccinia Virus protein VP39"/>
    <property type="match status" value="1"/>
</dbReference>
<dbReference type="Proteomes" id="UP000669887">
    <property type="component" value="Unassembled WGS sequence"/>
</dbReference>
<name>A0AAW4JAU4_9ACTN</name>
<keyword evidence="2" id="KW-0489">Methyltransferase</keyword>
<dbReference type="CDD" id="cd02440">
    <property type="entry name" value="AdoMet_MTases"/>
    <property type="match status" value="1"/>
</dbReference>
<evidence type="ECO:0000259" key="1">
    <source>
        <dbReference type="Pfam" id="PF08241"/>
    </source>
</evidence>
<evidence type="ECO:0000313" key="3">
    <source>
        <dbReference type="Proteomes" id="UP000669887"/>
    </source>
</evidence>
<reference evidence="2" key="1">
    <citation type="submission" date="2021-03" db="EMBL/GenBank/DDBJ databases">
        <title>X isolated from Micromonospora tulbaghiae.</title>
        <authorList>
            <person name="Stennett H.L."/>
        </authorList>
    </citation>
    <scope>NUCLEOTIDE SEQUENCE</scope>
    <source>
        <strain evidence="2">28M1-20</strain>
    </source>
</reference>
<dbReference type="InterPro" id="IPR029063">
    <property type="entry name" value="SAM-dependent_MTases_sf"/>
</dbReference>
<dbReference type="GO" id="GO:0008757">
    <property type="term" value="F:S-adenosylmethionine-dependent methyltransferase activity"/>
    <property type="evidence" value="ECO:0007669"/>
    <property type="project" value="InterPro"/>
</dbReference>
<dbReference type="PANTHER" id="PTHR42912:SF93">
    <property type="entry name" value="N6-ADENOSINE-METHYLTRANSFERASE TMT1A"/>
    <property type="match status" value="1"/>
</dbReference>
<dbReference type="RefSeq" id="WP_208576363.1">
    <property type="nucleotide sequence ID" value="NZ_JAGFVQ010000002.1"/>
</dbReference>
<sequence length="251" mass="26353">MGFDVGADAYGRFMGRFAEPLAVRFADVAGVVPGLRALDVGCGTGALTAELAARLGPAAVSAVDPSAPFVAAARERLPQVDIRRASAELLPFPDGGFDVTLAQLVVHFMTDPVAGLREMARVTRPGGVVAACVWDHAGGRGPLTVFWQAVRSLDPDAHDESGLAGAREGHLAALFAAAGLRDVRSSMLTVEVSFDQWWEPYTLGVGPAGDHVQRLDAAGRATLRDRCASLLGERWPVEVSASAWTAIGRTP</sequence>
<protein>
    <submittedName>
        <fullName evidence="2">Class I SAM-dependent methyltransferase</fullName>
    </submittedName>
</protein>
<organism evidence="2 3">
    <name type="scientific">Micromonospora tulbaghiae</name>
    <dbReference type="NCBI Taxonomy" id="479978"/>
    <lineage>
        <taxon>Bacteria</taxon>
        <taxon>Bacillati</taxon>
        <taxon>Actinomycetota</taxon>
        <taxon>Actinomycetes</taxon>
        <taxon>Micromonosporales</taxon>
        <taxon>Micromonosporaceae</taxon>
        <taxon>Micromonospora</taxon>
    </lineage>
</organism>
<evidence type="ECO:0000313" key="2">
    <source>
        <dbReference type="EMBL" id="MBO4138963.1"/>
    </source>
</evidence>
<feature type="domain" description="Methyltransferase type 11" evidence="1">
    <location>
        <begin position="38"/>
        <end position="130"/>
    </location>
</feature>
<dbReference type="InterPro" id="IPR013216">
    <property type="entry name" value="Methyltransf_11"/>
</dbReference>
<comment type="caution">
    <text evidence="2">The sequence shown here is derived from an EMBL/GenBank/DDBJ whole genome shotgun (WGS) entry which is preliminary data.</text>
</comment>
<dbReference type="Pfam" id="PF08241">
    <property type="entry name" value="Methyltransf_11"/>
    <property type="match status" value="1"/>
</dbReference>
<dbReference type="GO" id="GO:0032259">
    <property type="term" value="P:methylation"/>
    <property type="evidence" value="ECO:0007669"/>
    <property type="project" value="UniProtKB-KW"/>
</dbReference>
<dbReference type="AlphaFoldDB" id="A0AAW4JAU4"/>
<dbReference type="SUPFAM" id="SSF53335">
    <property type="entry name" value="S-adenosyl-L-methionine-dependent methyltransferases"/>
    <property type="match status" value="1"/>
</dbReference>
<dbReference type="InterPro" id="IPR050508">
    <property type="entry name" value="Methyltransf_Superfamily"/>
</dbReference>
<accession>A0AAW4JAU4</accession>
<proteinExistence type="predicted"/>
<keyword evidence="2" id="KW-0808">Transferase</keyword>
<gene>
    <name evidence="2" type="ORF">J5U46_02185</name>
</gene>
<dbReference type="EMBL" id="JAGFVQ010000002">
    <property type="protein sequence ID" value="MBO4138963.1"/>
    <property type="molecule type" value="Genomic_DNA"/>
</dbReference>